<evidence type="ECO:0000259" key="1">
    <source>
        <dbReference type="PROSITE" id="PS50181"/>
    </source>
</evidence>
<dbReference type="InterPro" id="IPR036047">
    <property type="entry name" value="F-box-like_dom_sf"/>
</dbReference>
<dbReference type="PROSITE" id="PS50181">
    <property type="entry name" value="FBOX"/>
    <property type="match status" value="1"/>
</dbReference>
<dbReference type="InterPro" id="IPR001810">
    <property type="entry name" value="F-box_dom"/>
</dbReference>
<gene>
    <name evidence="2" type="ORF">MFLAVUS_004572</name>
</gene>
<feature type="domain" description="F-box" evidence="1">
    <location>
        <begin position="1"/>
        <end position="43"/>
    </location>
</feature>
<protein>
    <recommendedName>
        <fullName evidence="1">F-box domain-containing protein</fullName>
    </recommendedName>
</protein>
<keyword evidence="3" id="KW-1185">Reference proteome</keyword>
<accession>A0ABP9YWA5</accession>
<name>A0ABP9YWA5_9FUNG</name>
<sequence>MNCFPNEVLVAIFSYLSPNDLVQCQLANENWNTSSLPSLYSKVTVNSHTSISKSPERAKYLKSIDVGNMFATYESIKFWDSSNLVEIPCAFLYKNALTSLTLTDRITPSETNSTVEYESYRDLLSRINEFWNLTHLCFNLYDNQQIDYFDTVIDDCKSIKSLTFCLVIPTLPTEALTPNVILPRPEIHMLVCD</sequence>
<comment type="caution">
    <text evidence="2">The sequence shown here is derived from an EMBL/GenBank/DDBJ whole genome shotgun (WGS) entry which is preliminary data.</text>
</comment>
<dbReference type="Gene3D" id="1.20.1280.50">
    <property type="match status" value="1"/>
</dbReference>
<dbReference type="SUPFAM" id="SSF81383">
    <property type="entry name" value="F-box domain"/>
    <property type="match status" value="1"/>
</dbReference>
<organism evidence="2 3">
    <name type="scientific">Mucor flavus</name>
    <dbReference type="NCBI Taxonomy" id="439312"/>
    <lineage>
        <taxon>Eukaryota</taxon>
        <taxon>Fungi</taxon>
        <taxon>Fungi incertae sedis</taxon>
        <taxon>Mucoromycota</taxon>
        <taxon>Mucoromycotina</taxon>
        <taxon>Mucoromycetes</taxon>
        <taxon>Mucorales</taxon>
        <taxon>Mucorineae</taxon>
        <taxon>Mucoraceae</taxon>
        <taxon>Mucor</taxon>
    </lineage>
</organism>
<dbReference type="Pfam" id="PF12937">
    <property type="entry name" value="F-box-like"/>
    <property type="match status" value="1"/>
</dbReference>
<evidence type="ECO:0000313" key="2">
    <source>
        <dbReference type="EMBL" id="GAA5811143.1"/>
    </source>
</evidence>
<reference evidence="2 3" key="1">
    <citation type="submission" date="2024-04" db="EMBL/GenBank/DDBJ databases">
        <title>genome sequences of Mucor flavus KT1a and Helicostylum pulchrum KT1b strains isolated from the surface of a dry-aged beef.</title>
        <authorList>
            <person name="Toyotome T."/>
            <person name="Hosono M."/>
            <person name="Torimaru M."/>
            <person name="Fukuda K."/>
            <person name="Mikami N."/>
        </authorList>
    </citation>
    <scope>NUCLEOTIDE SEQUENCE [LARGE SCALE GENOMIC DNA]</scope>
    <source>
        <strain evidence="2 3">KT1a</strain>
    </source>
</reference>
<proteinExistence type="predicted"/>
<evidence type="ECO:0000313" key="3">
    <source>
        <dbReference type="Proteomes" id="UP001473302"/>
    </source>
</evidence>
<dbReference type="EMBL" id="BAABUK010000009">
    <property type="protein sequence ID" value="GAA5811143.1"/>
    <property type="molecule type" value="Genomic_DNA"/>
</dbReference>
<dbReference type="Proteomes" id="UP001473302">
    <property type="component" value="Unassembled WGS sequence"/>
</dbReference>